<dbReference type="GeneID" id="22111354"/>
<gene>
    <name evidence="1" type="primary">314</name>
    <name evidence="1" type="ORF">PBI_121Q_314</name>
</gene>
<proteinExistence type="predicted"/>
<name>A0A097EXM7_9CAUD</name>
<sequence length="66" mass="7370">MSIANELVAVLNEAKANCIDVQIKELGNGLIGCTCTVQTATDYREVESLESLVRYIKILVEDWRII</sequence>
<evidence type="ECO:0000313" key="2">
    <source>
        <dbReference type="Proteomes" id="UP000029889"/>
    </source>
</evidence>
<dbReference type="KEGG" id="vg:22111354"/>
<accession>A0A097EXM7</accession>
<dbReference type="Proteomes" id="UP000029889">
    <property type="component" value="Segment"/>
</dbReference>
<dbReference type="RefSeq" id="YP_009101901.1">
    <property type="nucleotide sequence ID" value="NC_025447.1"/>
</dbReference>
<dbReference type="OrthoDB" id="41205at10239"/>
<keyword evidence="2" id="KW-1185">Reference proteome</keyword>
<reference evidence="1 2" key="1">
    <citation type="submission" date="2014-09" db="EMBL/GenBank/DDBJ databases">
        <authorList>
            <person name="Lapin J.S."/>
            <person name="Pope W.H."/>
            <person name="Hua J."/>
            <person name="Ford M.E."/>
            <person name="Conway J.F."/>
            <person name="Hatfull G.F."/>
            <person name="Hendrix R.W."/>
        </authorList>
    </citation>
    <scope>NUCLEOTIDE SEQUENCE [LARGE SCALE GENOMIC DNA]</scope>
</reference>
<organism evidence="1 2">
    <name type="scientific">Escherichia phage 121Q</name>
    <dbReference type="NCBI Taxonomy" id="1555202"/>
    <lineage>
        <taxon>Viruses</taxon>
        <taxon>Duplodnaviria</taxon>
        <taxon>Heunggongvirae</taxon>
        <taxon>Uroviricota</taxon>
        <taxon>Caudoviricetes</taxon>
        <taxon>Asteriusvirus</taxon>
        <taxon>Asteriusvirus av121Q</taxon>
    </lineage>
</organism>
<evidence type="ECO:0000313" key="1">
    <source>
        <dbReference type="EMBL" id="AIT14204.1"/>
    </source>
</evidence>
<protein>
    <submittedName>
        <fullName evidence="1">Uncharacterized protein</fullName>
    </submittedName>
</protein>
<dbReference type="EMBL" id="KM507819">
    <property type="protein sequence ID" value="AIT14204.1"/>
    <property type="molecule type" value="Genomic_DNA"/>
</dbReference>